<name>A0ACD5TAU3_AVESA</name>
<dbReference type="Proteomes" id="UP001732700">
    <property type="component" value="Chromosome 1A"/>
</dbReference>
<reference evidence="1" key="1">
    <citation type="submission" date="2021-05" db="EMBL/GenBank/DDBJ databases">
        <authorList>
            <person name="Scholz U."/>
            <person name="Mascher M."/>
            <person name="Fiebig A."/>
        </authorList>
    </citation>
    <scope>NUCLEOTIDE SEQUENCE [LARGE SCALE GENOMIC DNA]</scope>
</reference>
<evidence type="ECO:0000313" key="1">
    <source>
        <dbReference type="EnsemblPlants" id="AVESA.00010b.r2.1AG0021590.1.CDS"/>
    </source>
</evidence>
<proteinExistence type="predicted"/>
<dbReference type="EnsemblPlants" id="AVESA.00010b.r2.1AG0021590.1">
    <property type="protein sequence ID" value="AVESA.00010b.r2.1AG0021590.1.CDS"/>
    <property type="gene ID" value="AVESA.00010b.r2.1AG0021590"/>
</dbReference>
<evidence type="ECO:0000313" key="2">
    <source>
        <dbReference type="Proteomes" id="UP001732700"/>
    </source>
</evidence>
<keyword evidence="2" id="KW-1185">Reference proteome</keyword>
<sequence length="940" mass="106892">MEFATGAMGSLIPKLGELLLNEYNLKDKVKKGVRSLKAELETMQAALEKISNVPLDQLDPQVRIWANEVRELSYAIDDSLDSSMLCIEGLETTKPCSFKGFIKKTLDKVTKFKVRHKIADDVKDVNIQVREVKERFDRYKINDIVANHVTTSVDPRLLAMYNKVSDLVGISKSTDELMERLDEGNSEPGKKLKTVSVVGFGGLGKTTLAKEVYDKINNSFHYKGFVPVGRNPERKKVLRDILLELDKQMYMDASTMDERQLIEQLRVFLADKRYLFVIDDIWDIPTWELIKCAMVDSSSGSRIIITTRICGVAEKAGSVYNMKALSYENSKKLFYSRIFGGDQGINLDNQDDEVAGKILRKCGGVPLSIITIASLLVGKHREDWSKVYDYIGFGKEESEIIENTRKILSFSYYDLPAHLKTCLLHLAVFPEDSNVMKESLIWMWIGEGFIPNKPGTRLFELGESYFNELVNRSLFQLLEPCRVESIYYCRVHDMVLDLIRTLSSQVNFITIDDKEKHINSSPCLSVRRLAIHGESAGHNSGMDIRHVRSLNVIWWHNSQTAPPLLRMTLLRVLFLYDCHFFVGGCGLEHLRKLVHLRYLGLLTSHAVELPVEIGYDLKFLQTLDVRAFGLKELPPSIGELDKLMCLRAAKGTRLMFEIGKLTSLEDLELTSVDKSPNFFTQIRKLTEVRVLEITIDEMDESRHKDLVESLCSLHRIQELKISLKSEERIHVGGWEGWTPPTVLRELRLSRIVLHRWPLWLDSSCVPHLFSLWLEVDVVGVQDLQILGRLPSLRCLYLGIVEGFSFTVGNDEFLTLRELNTNMEIMTCGEGVLPLLEELKCAATTGRHENVGLVPGNMLVLQQVTYQLDCQYCSIEEVNEADAALRRMARIHPNQPTLKIVRVNQYAIKKAEEVSAPGKNMPDKTCHVVCKEDDEEKAAAT</sequence>
<reference evidence="1" key="2">
    <citation type="submission" date="2025-09" db="UniProtKB">
        <authorList>
            <consortium name="EnsemblPlants"/>
        </authorList>
    </citation>
    <scope>IDENTIFICATION</scope>
</reference>
<organism evidence="1 2">
    <name type="scientific">Avena sativa</name>
    <name type="common">Oat</name>
    <dbReference type="NCBI Taxonomy" id="4498"/>
    <lineage>
        <taxon>Eukaryota</taxon>
        <taxon>Viridiplantae</taxon>
        <taxon>Streptophyta</taxon>
        <taxon>Embryophyta</taxon>
        <taxon>Tracheophyta</taxon>
        <taxon>Spermatophyta</taxon>
        <taxon>Magnoliopsida</taxon>
        <taxon>Liliopsida</taxon>
        <taxon>Poales</taxon>
        <taxon>Poaceae</taxon>
        <taxon>BOP clade</taxon>
        <taxon>Pooideae</taxon>
        <taxon>Poodae</taxon>
        <taxon>Poeae</taxon>
        <taxon>Poeae Chloroplast Group 1 (Aveneae type)</taxon>
        <taxon>Aveninae</taxon>
        <taxon>Avena</taxon>
    </lineage>
</organism>
<accession>A0ACD5TAU3</accession>
<protein>
    <submittedName>
        <fullName evidence="1">Uncharacterized protein</fullName>
    </submittedName>
</protein>